<evidence type="ECO:0000256" key="5">
    <source>
        <dbReference type="ARBA" id="ARBA00023136"/>
    </source>
</evidence>
<gene>
    <name evidence="7" type="ORF">AMC99_02370</name>
</gene>
<feature type="transmembrane region" description="Helical" evidence="6">
    <location>
        <begin position="178"/>
        <end position="197"/>
    </location>
</feature>
<keyword evidence="3 6" id="KW-0812">Transmembrane</keyword>
<reference evidence="7 8" key="1">
    <citation type="submission" date="2015-09" db="EMBL/GenBank/DDBJ databases">
        <title>Complete genome sequence of a benzo[a]pyrene-degrading bacterium Altererythrobacter epoxidivorans CGMCC 1.7731T.</title>
        <authorList>
            <person name="Li Z."/>
            <person name="Cheng H."/>
            <person name="Huo Y."/>
            <person name="Xu X."/>
        </authorList>
    </citation>
    <scope>NUCLEOTIDE SEQUENCE [LARGE SCALE GENOMIC DNA]</scope>
    <source>
        <strain evidence="7 8">CGMCC 1.7731</strain>
    </source>
</reference>
<dbReference type="AlphaFoldDB" id="A0A0M4MVE0"/>
<keyword evidence="8" id="KW-1185">Reference proteome</keyword>
<accession>A0A0M4MVE0</accession>
<feature type="transmembrane region" description="Helical" evidence="6">
    <location>
        <begin position="362"/>
        <end position="381"/>
    </location>
</feature>
<keyword evidence="2" id="KW-0813">Transport</keyword>
<dbReference type="PIRSF" id="PIRSF006060">
    <property type="entry name" value="AA_transporter"/>
    <property type="match status" value="1"/>
</dbReference>
<protein>
    <submittedName>
        <fullName evidence="7">Amino acid transporter</fullName>
    </submittedName>
</protein>
<dbReference type="Gene3D" id="1.20.1740.10">
    <property type="entry name" value="Amino acid/polyamine transporter I"/>
    <property type="match status" value="1"/>
</dbReference>
<feature type="transmembrane region" description="Helical" evidence="6">
    <location>
        <begin position="244"/>
        <end position="264"/>
    </location>
</feature>
<sequence>MIDWLGALLRLRVNGYPDIMILDRVKPLDAILAAASKKSLKRTMSGFQLMLFGIGCIIGTGIFVLTAAGAQKAGPGLMLAFAIAGVICIVAALCYAEIASTVPVSGSAYTYTYATMGEFLAWTVGWALVLEYAIAASAVSVGWSGYFVGTILNETFGIHLPAWLSGGPLALGGVEGGFINLPALVIALLVTWLLMIGTSESAKFNAVLVTIKVTALTIFIALTLPQVDAEKFNPFLPAGLFGGFGSGVGAVGAAATIFFAYVGFDAVSTAAEETKDPQRNVPIGLVGSLLFCTVFYIAVAAGAIGTIGGQPIMGPGGIPFPAGSEELARQCALPQFSAALVCSDEALAHVLRQIGWSGVGNALGYAAFLALPSVILVLLFAQTRIFFVMSRDGLLPEVLSRVHPKWHTPYIVTIATGAVVAVAAAFLPVGQLADIANAGTLYAFAMVAIAVLVLRRQRPEIPRPFKVRGVWFVAPAAVAGCVFLFLNLPFEAMMVLPVWSVIGLVLYFAYSRSRSHLGRGIVEVVDDIEGDEDLVPIKPPEA</sequence>
<evidence type="ECO:0000256" key="1">
    <source>
        <dbReference type="ARBA" id="ARBA00004141"/>
    </source>
</evidence>
<dbReference type="Pfam" id="PF13520">
    <property type="entry name" value="AA_permease_2"/>
    <property type="match status" value="1"/>
</dbReference>
<keyword evidence="4 6" id="KW-1133">Transmembrane helix</keyword>
<feature type="transmembrane region" description="Helical" evidence="6">
    <location>
        <begin position="467"/>
        <end position="486"/>
    </location>
</feature>
<dbReference type="PATRIC" id="fig|361183.4.peg.2327"/>
<evidence type="ECO:0000256" key="6">
    <source>
        <dbReference type="SAM" id="Phobius"/>
    </source>
</evidence>
<dbReference type="STRING" id="361183.AMC99_02370"/>
<feature type="transmembrane region" description="Helical" evidence="6">
    <location>
        <begin position="47"/>
        <end position="70"/>
    </location>
</feature>
<feature type="transmembrane region" description="Helical" evidence="6">
    <location>
        <begin position="492"/>
        <end position="510"/>
    </location>
</feature>
<feature type="transmembrane region" description="Helical" evidence="6">
    <location>
        <begin position="285"/>
        <end position="307"/>
    </location>
</feature>
<evidence type="ECO:0000256" key="4">
    <source>
        <dbReference type="ARBA" id="ARBA00022989"/>
    </source>
</evidence>
<keyword evidence="5 6" id="KW-0472">Membrane</keyword>
<dbReference type="GO" id="GO:0016020">
    <property type="term" value="C:membrane"/>
    <property type="evidence" value="ECO:0007669"/>
    <property type="project" value="UniProtKB-SubCell"/>
</dbReference>
<dbReference type="KEGG" id="aep:AMC99_02370"/>
<dbReference type="GO" id="GO:0015171">
    <property type="term" value="F:amino acid transmembrane transporter activity"/>
    <property type="evidence" value="ECO:0007669"/>
    <property type="project" value="TreeGrafter"/>
</dbReference>
<comment type="subcellular location">
    <subcellularLocation>
        <location evidence="1">Membrane</location>
        <topology evidence="1">Multi-pass membrane protein</topology>
    </subcellularLocation>
</comment>
<evidence type="ECO:0000256" key="2">
    <source>
        <dbReference type="ARBA" id="ARBA00022448"/>
    </source>
</evidence>
<dbReference type="EMBL" id="CP012669">
    <property type="protein sequence ID" value="ALE17645.1"/>
    <property type="molecule type" value="Genomic_DNA"/>
</dbReference>
<feature type="transmembrane region" description="Helical" evidence="6">
    <location>
        <begin position="435"/>
        <end position="455"/>
    </location>
</feature>
<organism evidence="7 8">
    <name type="scientific">Altererythrobacter epoxidivorans</name>
    <dbReference type="NCBI Taxonomy" id="361183"/>
    <lineage>
        <taxon>Bacteria</taxon>
        <taxon>Pseudomonadati</taxon>
        <taxon>Pseudomonadota</taxon>
        <taxon>Alphaproteobacteria</taxon>
        <taxon>Sphingomonadales</taxon>
        <taxon>Erythrobacteraceae</taxon>
        <taxon>Altererythrobacter</taxon>
    </lineage>
</organism>
<feature type="transmembrane region" description="Helical" evidence="6">
    <location>
        <begin position="76"/>
        <end position="98"/>
    </location>
</feature>
<dbReference type="PANTHER" id="PTHR43243:SF4">
    <property type="entry name" value="CATIONIC AMINO ACID TRANSPORTER 4"/>
    <property type="match status" value="1"/>
</dbReference>
<evidence type="ECO:0000313" key="7">
    <source>
        <dbReference type="EMBL" id="ALE17645.1"/>
    </source>
</evidence>
<feature type="transmembrane region" description="Helical" evidence="6">
    <location>
        <begin position="410"/>
        <end position="429"/>
    </location>
</feature>
<dbReference type="Proteomes" id="UP000057938">
    <property type="component" value="Chromosome"/>
</dbReference>
<feature type="transmembrane region" description="Helical" evidence="6">
    <location>
        <begin position="119"/>
        <end position="143"/>
    </location>
</feature>
<feature type="transmembrane region" description="Helical" evidence="6">
    <location>
        <begin position="204"/>
        <end position="224"/>
    </location>
</feature>
<evidence type="ECO:0000313" key="8">
    <source>
        <dbReference type="Proteomes" id="UP000057938"/>
    </source>
</evidence>
<dbReference type="InterPro" id="IPR002293">
    <property type="entry name" value="AA/rel_permease1"/>
</dbReference>
<proteinExistence type="predicted"/>
<name>A0A0M4MVE0_9SPHN</name>
<evidence type="ECO:0000256" key="3">
    <source>
        <dbReference type="ARBA" id="ARBA00022692"/>
    </source>
</evidence>
<dbReference type="PANTHER" id="PTHR43243">
    <property type="entry name" value="INNER MEMBRANE TRANSPORTER YGJI-RELATED"/>
    <property type="match status" value="1"/>
</dbReference>